<feature type="signal peptide" evidence="2">
    <location>
        <begin position="1"/>
        <end position="20"/>
    </location>
</feature>
<name>A0A3Q9FSQ5_9BACT</name>
<proteinExistence type="predicted"/>
<dbReference type="InterPro" id="IPR029058">
    <property type="entry name" value="AB_hydrolase_fold"/>
</dbReference>
<dbReference type="Pfam" id="PF00561">
    <property type="entry name" value="Abhydrolase_1"/>
    <property type="match status" value="1"/>
</dbReference>
<dbReference type="RefSeq" id="WP_126619460.1">
    <property type="nucleotide sequence ID" value="NZ_CP034563.1"/>
</dbReference>
<keyword evidence="1" id="KW-0175">Coiled coil</keyword>
<sequence length="433" mass="49617">MRYFVNSLILFLFSIQVINAQNPKDFVSVFVKQLNIEKYAGGEFVFSADVKADTMTSKSSSHLWVRIDDRKDNTVFFNNMYKKPIQSNVWKNYSIKGKIDKKSKEILFGGISLNKGKYYFDNFDLKIKMKGGKWETITLPNARLEDTTYHNYWGTFNLPKDCKFEIHKEKDNNCLIIDASQLSIYGYNKKNGKFADVNGVKLYYETYGEGEPLLLIHGNSQSIKGYAAQIPVLAKNYKVIAVDTRGHGQSTEDGVPLSYNLFADDMIALIEHLNLKKVNVLGWSDGGNTGLIMAMKAPQKIDKLAVMGACLFNDETSIKPKINKQLKKLIKQLEKQTNEITFQKRMMYLLRDEPNINPNDLQKITCPTLIMAGENDYFFESHTRLIAEEITNGQLIIFKDGDHMEPSNNPERFNKTVMSFFLDEKNTNNKKVN</sequence>
<organism evidence="4 5">
    <name type="scientific">Flammeovirga pectinis</name>
    <dbReference type="NCBI Taxonomy" id="2494373"/>
    <lineage>
        <taxon>Bacteria</taxon>
        <taxon>Pseudomonadati</taxon>
        <taxon>Bacteroidota</taxon>
        <taxon>Cytophagia</taxon>
        <taxon>Cytophagales</taxon>
        <taxon>Flammeovirgaceae</taxon>
        <taxon>Flammeovirga</taxon>
    </lineage>
</organism>
<dbReference type="Gene3D" id="2.60.120.260">
    <property type="entry name" value="Galactose-binding domain-like"/>
    <property type="match status" value="1"/>
</dbReference>
<evidence type="ECO:0000313" key="4">
    <source>
        <dbReference type="EMBL" id="AZQ65088.1"/>
    </source>
</evidence>
<dbReference type="GO" id="GO:0017171">
    <property type="term" value="F:serine hydrolase activity"/>
    <property type="evidence" value="ECO:0007669"/>
    <property type="project" value="TreeGrafter"/>
</dbReference>
<dbReference type="InterPro" id="IPR000073">
    <property type="entry name" value="AB_hydrolase_1"/>
</dbReference>
<dbReference type="EMBL" id="CP034563">
    <property type="protein sequence ID" value="AZQ65088.1"/>
    <property type="molecule type" value="Genomic_DNA"/>
</dbReference>
<keyword evidence="2" id="KW-0732">Signal</keyword>
<protein>
    <submittedName>
        <fullName evidence="4">Alpha/beta hydrolase</fullName>
    </submittedName>
</protein>
<dbReference type="PANTHER" id="PTHR46331:SF2">
    <property type="entry name" value="VALACYCLOVIR HYDROLASE"/>
    <property type="match status" value="1"/>
</dbReference>
<reference evidence="4 5" key="1">
    <citation type="submission" date="2018-12" db="EMBL/GenBank/DDBJ databases">
        <title>Flammeovirga pectinis sp. nov., isolated from the gut of the Korean scallop, Patinopecten yessoensis.</title>
        <authorList>
            <person name="Bae J.-W."/>
            <person name="Jeong Y.-S."/>
            <person name="Kang W."/>
        </authorList>
    </citation>
    <scope>NUCLEOTIDE SEQUENCE [LARGE SCALE GENOMIC DNA]</scope>
    <source>
        <strain evidence="4 5">L12M1</strain>
    </source>
</reference>
<evidence type="ECO:0000256" key="1">
    <source>
        <dbReference type="SAM" id="Coils"/>
    </source>
</evidence>
<dbReference type="KEGG" id="fll:EI427_23005"/>
<keyword evidence="4" id="KW-0378">Hydrolase</keyword>
<dbReference type="Proteomes" id="UP000267268">
    <property type="component" value="Chromosome 2"/>
</dbReference>
<evidence type="ECO:0000256" key="2">
    <source>
        <dbReference type="SAM" id="SignalP"/>
    </source>
</evidence>
<dbReference type="PRINTS" id="PR00111">
    <property type="entry name" value="ABHYDROLASE"/>
</dbReference>
<dbReference type="SUPFAM" id="SSF53474">
    <property type="entry name" value="alpha/beta-Hydrolases"/>
    <property type="match status" value="1"/>
</dbReference>
<gene>
    <name evidence="4" type="ORF">EI427_23005</name>
</gene>
<keyword evidence="5" id="KW-1185">Reference proteome</keyword>
<dbReference type="Gene3D" id="3.40.50.1820">
    <property type="entry name" value="alpha/beta hydrolase"/>
    <property type="match status" value="1"/>
</dbReference>
<evidence type="ECO:0000259" key="3">
    <source>
        <dbReference type="Pfam" id="PF00561"/>
    </source>
</evidence>
<dbReference type="PANTHER" id="PTHR46331">
    <property type="entry name" value="VALACYCLOVIR HYDROLASE"/>
    <property type="match status" value="1"/>
</dbReference>
<dbReference type="AlphaFoldDB" id="A0A3Q9FSQ5"/>
<feature type="chain" id="PRO_5018677067" evidence="2">
    <location>
        <begin position="21"/>
        <end position="433"/>
    </location>
</feature>
<evidence type="ECO:0000313" key="5">
    <source>
        <dbReference type="Proteomes" id="UP000267268"/>
    </source>
</evidence>
<feature type="domain" description="AB hydrolase-1" evidence="3">
    <location>
        <begin position="212"/>
        <end position="331"/>
    </location>
</feature>
<accession>A0A3Q9FSQ5</accession>
<dbReference type="OrthoDB" id="2247630at2"/>
<feature type="coiled-coil region" evidence="1">
    <location>
        <begin position="319"/>
        <end position="346"/>
    </location>
</feature>